<gene>
    <name evidence="9" type="ORF">RHGRI_035894</name>
</gene>
<evidence type="ECO:0000313" key="9">
    <source>
        <dbReference type="EMBL" id="KAG5514646.1"/>
    </source>
</evidence>
<dbReference type="EMBL" id="JACTNZ010000013">
    <property type="protein sequence ID" value="KAG5514645.1"/>
    <property type="molecule type" value="Genomic_DNA"/>
</dbReference>
<evidence type="ECO:0000259" key="8">
    <source>
        <dbReference type="PROSITE" id="PS51294"/>
    </source>
</evidence>
<keyword evidence="3" id="KW-0805">Transcription regulation</keyword>
<keyword evidence="10" id="KW-1185">Reference proteome</keyword>
<dbReference type="GO" id="GO:0005634">
    <property type="term" value="C:nucleus"/>
    <property type="evidence" value="ECO:0007669"/>
    <property type="project" value="UniProtKB-SubCell"/>
</dbReference>
<dbReference type="AlphaFoldDB" id="A0AAV6HRA6"/>
<dbReference type="PANTHER" id="PTHR31499">
    <property type="entry name" value="MYB FAMILY TRANSCRIPTION FACTOR PHL11"/>
    <property type="match status" value="1"/>
</dbReference>
<dbReference type="PROSITE" id="PS51294">
    <property type="entry name" value="HTH_MYB"/>
    <property type="match status" value="1"/>
</dbReference>
<keyword evidence="6" id="KW-0539">Nucleus</keyword>
<dbReference type="Proteomes" id="UP000823749">
    <property type="component" value="Chromosome 13"/>
</dbReference>
<dbReference type="SUPFAM" id="SSF46689">
    <property type="entry name" value="Homeodomain-like"/>
    <property type="match status" value="1"/>
</dbReference>
<reference evidence="9 10" key="1">
    <citation type="submission" date="2020-08" db="EMBL/GenBank/DDBJ databases">
        <title>Plant Genome Project.</title>
        <authorList>
            <person name="Zhang R.-G."/>
        </authorList>
    </citation>
    <scope>NUCLEOTIDE SEQUENCE [LARGE SCALE GENOMIC DNA]</scope>
    <source>
        <strain evidence="9">WSP0</strain>
        <tissue evidence="9">Leaf</tissue>
    </source>
</reference>
<dbReference type="InterPro" id="IPR017930">
    <property type="entry name" value="Myb_dom"/>
</dbReference>
<dbReference type="Gene3D" id="1.10.10.60">
    <property type="entry name" value="Homeodomain-like"/>
    <property type="match status" value="1"/>
</dbReference>
<dbReference type="GO" id="GO:0003677">
    <property type="term" value="F:DNA binding"/>
    <property type="evidence" value="ECO:0007669"/>
    <property type="project" value="InterPro"/>
</dbReference>
<keyword evidence="5" id="KW-0804">Transcription</keyword>
<dbReference type="InterPro" id="IPR025756">
    <property type="entry name" value="Myb_CC_LHEQLE"/>
</dbReference>
<feature type="compositionally biased region" description="Polar residues" evidence="7">
    <location>
        <begin position="231"/>
        <end position="251"/>
    </location>
</feature>
<evidence type="ECO:0000313" key="10">
    <source>
        <dbReference type="Proteomes" id="UP000823749"/>
    </source>
</evidence>
<evidence type="ECO:0000256" key="2">
    <source>
        <dbReference type="ARBA" id="ARBA00006783"/>
    </source>
</evidence>
<keyword evidence="4" id="KW-0175">Coiled coil</keyword>
<evidence type="ECO:0000256" key="4">
    <source>
        <dbReference type="ARBA" id="ARBA00023054"/>
    </source>
</evidence>
<dbReference type="GO" id="GO:0003700">
    <property type="term" value="F:DNA-binding transcription factor activity"/>
    <property type="evidence" value="ECO:0007669"/>
    <property type="project" value="InterPro"/>
</dbReference>
<dbReference type="EMBL" id="JACTNZ010000013">
    <property type="protein sequence ID" value="KAG5514646.1"/>
    <property type="molecule type" value="Genomic_DNA"/>
</dbReference>
<accession>A0AAV6HRA6</accession>
<dbReference type="NCBIfam" id="TIGR01557">
    <property type="entry name" value="myb_SHAQKYF"/>
    <property type="match status" value="1"/>
</dbReference>
<comment type="similarity">
    <text evidence="2">Belongs to the MYB-CC family.</text>
</comment>
<sequence length="493" mass="55188">MEAHRALYIQRSSASQLSTPGASGALSSSWPVHLSTYEEKYPSLPDSQLLCMRRELNANPMAFYSSLPSNNGVVGHMFSSTSGFSNDFHFSSVGPPENHSRKSPLLSQLSNAGASLPLTTCHSRMLQSTPLNNTGSWFTDPLLDFFDYPVNTPIKMNQVGRNNNGGCPIPSEDHSRRNDWQDWPDHLISDDDSLTSNWNDLFVDSNMAYQVMESSTNFLAPHPQVLQIPTSSRQSSCAINPTSSPSGASTKQRMRWTPELHEAFVEAVTKLGGSEKATPKCVLNDMKVEGLTIYHVKSHLQKYRTARYRPESSEEEFHFFCDFSTTMVIMSIFREKVGSNSGSVISGLENTSDIYVNRGSEITEALRLQMDLQKHLHEQLEIQRNLQLRIEEQGKYLQMMFENQCKGASTSSLENLSPQRRHAIPSSLDENELESSRVENEERENGVIDMTASVRISRKFGEKQKAPENEAYEDLGKDDVGSSSRPAKRGKAD</sequence>
<feature type="region of interest" description="Disordered" evidence="7">
    <location>
        <begin position="409"/>
        <end position="493"/>
    </location>
</feature>
<name>A0AAV6HRA6_9ERIC</name>
<evidence type="ECO:0000256" key="7">
    <source>
        <dbReference type="SAM" id="MobiDB-lite"/>
    </source>
</evidence>
<organism evidence="9 10">
    <name type="scientific">Rhododendron griersonianum</name>
    <dbReference type="NCBI Taxonomy" id="479676"/>
    <lineage>
        <taxon>Eukaryota</taxon>
        <taxon>Viridiplantae</taxon>
        <taxon>Streptophyta</taxon>
        <taxon>Embryophyta</taxon>
        <taxon>Tracheophyta</taxon>
        <taxon>Spermatophyta</taxon>
        <taxon>Magnoliopsida</taxon>
        <taxon>eudicotyledons</taxon>
        <taxon>Gunneridae</taxon>
        <taxon>Pentapetalae</taxon>
        <taxon>asterids</taxon>
        <taxon>Ericales</taxon>
        <taxon>Ericaceae</taxon>
        <taxon>Ericoideae</taxon>
        <taxon>Rhodoreae</taxon>
        <taxon>Rhododendron</taxon>
    </lineage>
</organism>
<feature type="domain" description="HTH myb-type" evidence="8">
    <location>
        <begin position="248"/>
        <end position="308"/>
    </location>
</feature>
<dbReference type="FunFam" id="1.10.10.60:FF:000002">
    <property type="entry name" value="Myb family transcription factor"/>
    <property type="match status" value="1"/>
</dbReference>
<dbReference type="PANTHER" id="PTHR31499:SF80">
    <property type="entry name" value="HTH MYB-TYPE DOMAIN-CONTAINING PROTEIN"/>
    <property type="match status" value="1"/>
</dbReference>
<feature type="region of interest" description="Disordered" evidence="7">
    <location>
        <begin position="231"/>
        <end position="252"/>
    </location>
</feature>
<feature type="compositionally biased region" description="Polar residues" evidence="7">
    <location>
        <begin position="409"/>
        <end position="418"/>
    </location>
</feature>
<evidence type="ECO:0000256" key="1">
    <source>
        <dbReference type="ARBA" id="ARBA00004123"/>
    </source>
</evidence>
<dbReference type="Pfam" id="PF00249">
    <property type="entry name" value="Myb_DNA-binding"/>
    <property type="match status" value="1"/>
</dbReference>
<evidence type="ECO:0000256" key="3">
    <source>
        <dbReference type="ARBA" id="ARBA00023015"/>
    </source>
</evidence>
<evidence type="ECO:0000256" key="6">
    <source>
        <dbReference type="ARBA" id="ARBA00023242"/>
    </source>
</evidence>
<proteinExistence type="inferred from homology"/>
<comment type="subcellular location">
    <subcellularLocation>
        <location evidence="1">Nucleus</location>
    </subcellularLocation>
</comment>
<feature type="compositionally biased region" description="Basic and acidic residues" evidence="7">
    <location>
        <begin position="459"/>
        <end position="480"/>
    </location>
</feature>
<feature type="compositionally biased region" description="Basic and acidic residues" evidence="7">
    <location>
        <begin position="434"/>
        <end position="446"/>
    </location>
</feature>
<dbReference type="InterPro" id="IPR006447">
    <property type="entry name" value="Myb_dom_plants"/>
</dbReference>
<evidence type="ECO:0000256" key="5">
    <source>
        <dbReference type="ARBA" id="ARBA00023163"/>
    </source>
</evidence>
<dbReference type="InterPro" id="IPR009057">
    <property type="entry name" value="Homeodomain-like_sf"/>
</dbReference>
<protein>
    <recommendedName>
        <fullName evidence="8">HTH myb-type domain-containing protein</fullName>
    </recommendedName>
</protein>
<comment type="caution">
    <text evidence="9">The sequence shown here is derived from an EMBL/GenBank/DDBJ whole genome shotgun (WGS) entry which is preliminary data.</text>
</comment>
<dbReference type="Pfam" id="PF14379">
    <property type="entry name" value="Myb_CC_LHEQLE"/>
    <property type="match status" value="1"/>
</dbReference>
<dbReference type="InterPro" id="IPR046955">
    <property type="entry name" value="PHR1-like"/>
</dbReference>
<dbReference type="InterPro" id="IPR001005">
    <property type="entry name" value="SANT/Myb"/>
</dbReference>